<dbReference type="PROSITE" id="PS51387">
    <property type="entry name" value="FAD_PCMH"/>
    <property type="match status" value="1"/>
</dbReference>
<name>A0A2M8QG44_9CHLR</name>
<dbReference type="PANTHER" id="PTHR42659:SF2">
    <property type="entry name" value="XANTHINE DEHYDROGENASE SUBUNIT C-RELATED"/>
    <property type="match status" value="1"/>
</dbReference>
<gene>
    <name evidence="5" type="ORF">CUN48_01635</name>
</gene>
<dbReference type="EMBL" id="PGTN01000006">
    <property type="protein sequence ID" value="PJF48776.1"/>
    <property type="molecule type" value="Genomic_DNA"/>
</dbReference>
<dbReference type="InterPro" id="IPR016166">
    <property type="entry name" value="FAD-bd_PCMH"/>
</dbReference>
<evidence type="ECO:0000313" key="5">
    <source>
        <dbReference type="EMBL" id="PJF48776.1"/>
    </source>
</evidence>
<dbReference type="SUPFAM" id="SSF55447">
    <property type="entry name" value="CO dehydrogenase flavoprotein C-terminal domain-like"/>
    <property type="match status" value="1"/>
</dbReference>
<dbReference type="Pfam" id="PF03450">
    <property type="entry name" value="CO_deh_flav_C"/>
    <property type="match status" value="1"/>
</dbReference>
<dbReference type="Pfam" id="PF00941">
    <property type="entry name" value="FAD_binding_5"/>
    <property type="match status" value="1"/>
</dbReference>
<protein>
    <recommendedName>
        <fullName evidence="4">FAD-binding PCMH-type domain-containing protein</fullName>
    </recommendedName>
</protein>
<keyword evidence="2" id="KW-0274">FAD</keyword>
<keyword evidence="1" id="KW-0285">Flavoprotein</keyword>
<evidence type="ECO:0000256" key="3">
    <source>
        <dbReference type="ARBA" id="ARBA00023002"/>
    </source>
</evidence>
<evidence type="ECO:0000313" key="6">
    <source>
        <dbReference type="Proteomes" id="UP000230790"/>
    </source>
</evidence>
<dbReference type="SUPFAM" id="SSF56176">
    <property type="entry name" value="FAD-binding/transporter-associated domain-like"/>
    <property type="match status" value="1"/>
</dbReference>
<evidence type="ECO:0000256" key="2">
    <source>
        <dbReference type="ARBA" id="ARBA00022827"/>
    </source>
</evidence>
<feature type="domain" description="FAD-binding PCMH-type" evidence="4">
    <location>
        <begin position="10"/>
        <end position="196"/>
    </location>
</feature>
<keyword evidence="3" id="KW-0560">Oxidoreductase</keyword>
<dbReference type="InterPro" id="IPR002346">
    <property type="entry name" value="Mopterin_DH_FAD-bd"/>
</dbReference>
<dbReference type="InterPro" id="IPR005107">
    <property type="entry name" value="CO_DH_flav_C"/>
</dbReference>
<dbReference type="InterPro" id="IPR036683">
    <property type="entry name" value="CO_DH_flav_C_dom_sf"/>
</dbReference>
<sequence>MKDDKLHSMVMLNLKEYHRPQGLTEAVELLKRKEPRTVVLAGGTWLVGEAPRDVEAVVDIAHLGLNRIVVEGNLLRIGAAVTHQALVESELLGLNARSALRIIGETAQAMSGLNIRNRATIAGAIVTADAASPLVTALLACDAEVVVAGARDRSKDAQEPDDFWKVIPLAGFLAYRRQVLAEGVLITEVRMPIPTPDTRSAYRRVARTPKDYPIVCAAASFAMKDGIAGNVRIAVGGVAPTPIRLSRLEFGLEKKHVSDWLESELDAQMQMLNPPGDWLGSAAYRKEMAHVLVRRAVLSIADDARGPT</sequence>
<dbReference type="Proteomes" id="UP000230790">
    <property type="component" value="Unassembled WGS sequence"/>
</dbReference>
<evidence type="ECO:0000259" key="4">
    <source>
        <dbReference type="PROSITE" id="PS51387"/>
    </source>
</evidence>
<comment type="caution">
    <text evidence="5">The sequence shown here is derived from an EMBL/GenBank/DDBJ whole genome shotgun (WGS) entry which is preliminary data.</text>
</comment>
<accession>A0A2M8QG44</accession>
<proteinExistence type="predicted"/>
<dbReference type="InterPro" id="IPR016167">
    <property type="entry name" value="FAD-bd_PCMH_sub1"/>
</dbReference>
<dbReference type="PANTHER" id="PTHR42659">
    <property type="entry name" value="XANTHINE DEHYDROGENASE SUBUNIT C-RELATED"/>
    <property type="match status" value="1"/>
</dbReference>
<dbReference type="InterPro" id="IPR016169">
    <property type="entry name" value="FAD-bd_PCMH_sub2"/>
</dbReference>
<reference evidence="5 6" key="1">
    <citation type="submission" date="2017-11" db="EMBL/GenBank/DDBJ databases">
        <title>Evolution of Phototrophy in the Chloroflexi Phylum Driven by Horizontal Gene Transfer.</title>
        <authorList>
            <person name="Ward L.M."/>
            <person name="Hemp J."/>
            <person name="Shih P.M."/>
            <person name="Mcglynn S.E."/>
            <person name="Fischer W."/>
        </authorList>
    </citation>
    <scope>NUCLEOTIDE SEQUENCE [LARGE SCALE GENOMIC DNA]</scope>
    <source>
        <strain evidence="5">JP3_7</strain>
    </source>
</reference>
<dbReference type="Gene3D" id="3.30.43.10">
    <property type="entry name" value="Uridine Diphospho-n-acetylenolpyruvylglucosamine Reductase, domain 2"/>
    <property type="match status" value="1"/>
</dbReference>
<evidence type="ECO:0000256" key="1">
    <source>
        <dbReference type="ARBA" id="ARBA00022630"/>
    </source>
</evidence>
<dbReference type="Gene3D" id="3.30.465.10">
    <property type="match status" value="1"/>
</dbReference>
<dbReference type="InterPro" id="IPR051312">
    <property type="entry name" value="Diverse_Substr_Oxidored"/>
</dbReference>
<dbReference type="SMART" id="SM01092">
    <property type="entry name" value="CO_deh_flav_C"/>
    <property type="match status" value="1"/>
</dbReference>
<dbReference type="AlphaFoldDB" id="A0A2M8QG44"/>
<dbReference type="GO" id="GO:0016491">
    <property type="term" value="F:oxidoreductase activity"/>
    <property type="evidence" value="ECO:0007669"/>
    <property type="project" value="UniProtKB-KW"/>
</dbReference>
<organism evidence="5 6">
    <name type="scientific">Candidatus Thermofonsia Clade 3 bacterium</name>
    <dbReference type="NCBI Taxonomy" id="2364212"/>
    <lineage>
        <taxon>Bacteria</taxon>
        <taxon>Bacillati</taxon>
        <taxon>Chloroflexota</taxon>
        <taxon>Candidatus Thermofontia</taxon>
        <taxon>Candidatus Thermofonsia Clade 3</taxon>
    </lineage>
</organism>
<dbReference type="Gene3D" id="3.30.390.50">
    <property type="entry name" value="CO dehydrogenase flavoprotein, C-terminal domain"/>
    <property type="match status" value="1"/>
</dbReference>
<dbReference type="InterPro" id="IPR036318">
    <property type="entry name" value="FAD-bd_PCMH-like_sf"/>
</dbReference>
<dbReference type="GO" id="GO:0071949">
    <property type="term" value="F:FAD binding"/>
    <property type="evidence" value="ECO:0007669"/>
    <property type="project" value="InterPro"/>
</dbReference>